<dbReference type="PANTHER" id="PTHR31793">
    <property type="entry name" value="4-HYDROXYBENZOYL-COA THIOESTERASE FAMILY MEMBER"/>
    <property type="match status" value="1"/>
</dbReference>
<proteinExistence type="inferred from homology"/>
<keyword evidence="4" id="KW-1185">Reference proteome</keyword>
<dbReference type="GO" id="GO:0047617">
    <property type="term" value="F:fatty acyl-CoA hydrolase activity"/>
    <property type="evidence" value="ECO:0007669"/>
    <property type="project" value="TreeGrafter"/>
</dbReference>
<dbReference type="PANTHER" id="PTHR31793:SF27">
    <property type="entry name" value="NOVEL THIOESTERASE SUPERFAMILY DOMAIN AND SAPOSIN A-TYPE DOMAIN CONTAINING PROTEIN (0610012H03RIK)"/>
    <property type="match status" value="1"/>
</dbReference>
<evidence type="ECO:0000313" key="4">
    <source>
        <dbReference type="Proteomes" id="UP000225379"/>
    </source>
</evidence>
<dbReference type="InterPro" id="IPR029069">
    <property type="entry name" value="HotDog_dom_sf"/>
</dbReference>
<evidence type="ECO:0000313" key="3">
    <source>
        <dbReference type="EMBL" id="PGH52880.1"/>
    </source>
</evidence>
<dbReference type="Pfam" id="PF13279">
    <property type="entry name" value="4HBT_2"/>
    <property type="match status" value="1"/>
</dbReference>
<comment type="similarity">
    <text evidence="1">Belongs to the 4-hydroxybenzoyl-CoA thioesterase family.</text>
</comment>
<protein>
    <submittedName>
        <fullName evidence="3">Thioesterase</fullName>
    </submittedName>
</protein>
<reference evidence="4" key="1">
    <citation type="submission" date="2017-10" db="EMBL/GenBank/DDBJ databases">
        <authorList>
            <person name="Kravchenko I.K."/>
            <person name="Grouzdev D.S."/>
        </authorList>
    </citation>
    <scope>NUCLEOTIDE SEQUENCE [LARGE SCALE GENOMIC DNA]</scope>
    <source>
        <strain evidence="4">B2</strain>
    </source>
</reference>
<dbReference type="RefSeq" id="WP_098738978.1">
    <property type="nucleotide sequence ID" value="NZ_PDKW01000043.1"/>
</dbReference>
<dbReference type="InterPro" id="IPR050563">
    <property type="entry name" value="4-hydroxybenzoyl-CoA_TE"/>
</dbReference>
<comment type="caution">
    <text evidence="3">The sequence shown here is derived from an EMBL/GenBank/DDBJ whole genome shotgun (WGS) entry which is preliminary data.</text>
</comment>
<keyword evidence="2" id="KW-0378">Hydrolase</keyword>
<dbReference type="EMBL" id="PDKW01000043">
    <property type="protein sequence ID" value="PGH52880.1"/>
    <property type="molecule type" value="Genomic_DNA"/>
</dbReference>
<dbReference type="SUPFAM" id="SSF54637">
    <property type="entry name" value="Thioesterase/thiol ester dehydrase-isomerase"/>
    <property type="match status" value="1"/>
</dbReference>
<dbReference type="CDD" id="cd00586">
    <property type="entry name" value="4HBT"/>
    <property type="match status" value="1"/>
</dbReference>
<sequence>MTGTPDLSKPDLTSPDLYRFWWEERVRFNDLDAVGHVNNNALGVYFEQARVALIHQVGGFTDEVPWTVVLARSLIEYKAELLYPNTVRIGARTLRLGTSSITLGCAIFLGDRCIATQEAVAVIVDKAAHRPTPIPEPLRAKLLEA</sequence>
<dbReference type="Proteomes" id="UP000225379">
    <property type="component" value="Unassembled WGS sequence"/>
</dbReference>
<evidence type="ECO:0000256" key="2">
    <source>
        <dbReference type="ARBA" id="ARBA00022801"/>
    </source>
</evidence>
<organism evidence="3 4">
    <name type="scientific">Azospirillum palustre</name>
    <dbReference type="NCBI Taxonomy" id="2044885"/>
    <lineage>
        <taxon>Bacteria</taxon>
        <taxon>Pseudomonadati</taxon>
        <taxon>Pseudomonadota</taxon>
        <taxon>Alphaproteobacteria</taxon>
        <taxon>Rhodospirillales</taxon>
        <taxon>Azospirillaceae</taxon>
        <taxon>Azospirillum</taxon>
    </lineage>
</organism>
<gene>
    <name evidence="3" type="ORF">CRT60_23355</name>
</gene>
<dbReference type="OrthoDB" id="9799036at2"/>
<accession>A0A2B8B4Z8</accession>
<dbReference type="AlphaFoldDB" id="A0A2B8B4Z8"/>
<name>A0A2B8B4Z8_9PROT</name>
<evidence type="ECO:0000256" key="1">
    <source>
        <dbReference type="ARBA" id="ARBA00005953"/>
    </source>
</evidence>
<dbReference type="Gene3D" id="3.10.129.10">
    <property type="entry name" value="Hotdog Thioesterase"/>
    <property type="match status" value="1"/>
</dbReference>